<dbReference type="GO" id="GO:0006412">
    <property type="term" value="P:translation"/>
    <property type="evidence" value="ECO:0007669"/>
    <property type="project" value="UniProtKB-UniRule"/>
</dbReference>
<evidence type="ECO:0000256" key="7">
    <source>
        <dbReference type="ARBA" id="ARBA00022730"/>
    </source>
</evidence>
<dbReference type="Pfam" id="PF00276">
    <property type="entry name" value="Ribosomal_L23"/>
    <property type="match status" value="1"/>
</dbReference>
<geneLocation type="chloroplast" evidence="13"/>
<keyword evidence="7 11" id="KW-0699">rRNA-binding</keyword>
<dbReference type="EMBL" id="MN524619">
    <property type="protein sequence ID" value="QFQ35241.1"/>
    <property type="molecule type" value="Genomic_DNA"/>
</dbReference>
<sequence length="93" mass="10925">MDGIKYPVSADKSIRLLLKNKYTFNVESGFTSTEIKHWVELFFGVKIITMNSHRLPKKGKRKRMGPIMGQTTHYRRMIITLESGYYIPPFRTK</sequence>
<name>A0A5P8FXB9_VALOF</name>
<evidence type="ECO:0000256" key="10">
    <source>
        <dbReference type="ARBA" id="ARBA00023274"/>
    </source>
</evidence>
<dbReference type="SUPFAM" id="SSF54189">
    <property type="entry name" value="Ribosomal proteins S24e, L23 and L15e"/>
    <property type="match status" value="1"/>
</dbReference>
<keyword evidence="8 11" id="KW-0694">RNA-binding</keyword>
<dbReference type="HAMAP" id="MF_01369_B">
    <property type="entry name" value="Ribosomal_uL23_B"/>
    <property type="match status" value="1"/>
</dbReference>
<dbReference type="PROSITE" id="PS00050">
    <property type="entry name" value="RIBOSOMAL_L23"/>
    <property type="match status" value="1"/>
</dbReference>
<protein>
    <recommendedName>
        <fullName evidence="11">Large ribosomal subunit protein uL23c</fullName>
    </recommendedName>
</protein>
<evidence type="ECO:0000256" key="11">
    <source>
        <dbReference type="HAMAP-Rule" id="MF_01369"/>
    </source>
</evidence>
<dbReference type="InterPro" id="IPR012677">
    <property type="entry name" value="Nucleotide-bd_a/b_plait_sf"/>
</dbReference>
<dbReference type="GO" id="GO:0009507">
    <property type="term" value="C:chloroplast"/>
    <property type="evidence" value="ECO:0007669"/>
    <property type="project" value="UniProtKB-SubCell"/>
</dbReference>
<dbReference type="InterPro" id="IPR013025">
    <property type="entry name" value="Ribosomal_uL23-like"/>
</dbReference>
<dbReference type="RefSeq" id="YP_009705546.1">
    <property type="nucleotide sequence ID" value="NC_045052.1"/>
</dbReference>
<evidence type="ECO:0000256" key="1">
    <source>
        <dbReference type="ARBA" id="ARBA00002500"/>
    </source>
</evidence>
<comment type="similarity">
    <text evidence="3 11 12">Belongs to the universal ribosomal protein uL23 family.</text>
</comment>
<evidence type="ECO:0000313" key="13">
    <source>
        <dbReference type="EMBL" id="QFQ35241.1"/>
    </source>
</evidence>
<organism evidence="13">
    <name type="scientific">Valeriana officinalis</name>
    <name type="common">Valerian</name>
    <name type="synonym">Garden heliotrope</name>
    <dbReference type="NCBI Taxonomy" id="19953"/>
    <lineage>
        <taxon>Eukaryota</taxon>
        <taxon>Viridiplantae</taxon>
        <taxon>Streptophyta</taxon>
        <taxon>Embryophyta</taxon>
        <taxon>Tracheophyta</taxon>
        <taxon>Spermatophyta</taxon>
        <taxon>Magnoliopsida</taxon>
        <taxon>eudicotyledons</taxon>
        <taxon>Gunneridae</taxon>
        <taxon>Pentapetalae</taxon>
        <taxon>asterids</taxon>
        <taxon>campanulids</taxon>
        <taxon>Dipsacales</taxon>
        <taxon>Caprifoliaceae</taxon>
        <taxon>Valeriana</taxon>
    </lineage>
</organism>
<dbReference type="PANTHER" id="PTHR11620">
    <property type="entry name" value="60S RIBOSOMAL PROTEIN L23A"/>
    <property type="match status" value="1"/>
</dbReference>
<dbReference type="InterPro" id="IPR001014">
    <property type="entry name" value="Ribosomal_uL23_CS"/>
</dbReference>
<keyword evidence="9 11" id="KW-0689">Ribosomal protein</keyword>
<evidence type="ECO:0000256" key="4">
    <source>
        <dbReference type="ARBA" id="ARBA00011838"/>
    </source>
</evidence>
<dbReference type="AlphaFoldDB" id="A0A5P8FXB9"/>
<comment type="subcellular location">
    <subcellularLocation>
        <location evidence="2 11">Plastid</location>
        <location evidence="2 11">Chloroplast</location>
    </subcellularLocation>
</comment>
<evidence type="ECO:0000256" key="6">
    <source>
        <dbReference type="ARBA" id="ARBA00022640"/>
    </source>
</evidence>
<accession>A0A5P8FXB9</accession>
<keyword evidence="5 13" id="KW-0150">Chloroplast</keyword>
<reference evidence="13" key="2">
    <citation type="submission" date="2019-09" db="EMBL/GenBank/DDBJ databases">
        <authorList>
            <person name="Wang H."/>
            <person name="Liu H."/>
            <person name="Landrein S."/>
            <person name="Moore M.J."/>
            <person name="Wang J."/>
            <person name="Liu B."/>
            <person name="Sahu S."/>
            <person name="Zhao K."/>
            <person name="Zhu Z."/>
            <person name="Wang H."/>
        </authorList>
    </citation>
    <scope>NUCLEOTIDE SEQUENCE</scope>
    <source>
        <strain evidence="13">B267</strain>
    </source>
</reference>
<comment type="subunit">
    <text evidence="4 11">Part of the 50S ribosomal subunit.</text>
</comment>
<dbReference type="GO" id="GO:1990904">
    <property type="term" value="C:ribonucleoprotein complex"/>
    <property type="evidence" value="ECO:0007669"/>
    <property type="project" value="UniProtKB-KW"/>
</dbReference>
<gene>
    <name evidence="11 13" type="primary">rpl23</name>
</gene>
<dbReference type="GO" id="GO:0003729">
    <property type="term" value="F:mRNA binding"/>
    <property type="evidence" value="ECO:0007669"/>
    <property type="project" value="UniProtKB-ARBA"/>
</dbReference>
<reference evidence="13" key="1">
    <citation type="journal article" date="2019" name="Mol. Phylogenet. Evol.">
        <title>Plastid phylogenomic insights into the evolution of the Caprifoliaceae s.l. (Dipsacales).</title>
        <authorList>
            <person name="Wang H.X."/>
            <person name="Liu H."/>
            <person name="Moore M.J."/>
            <person name="Landrein S."/>
            <person name="Liu B."/>
            <person name="Zhu Z.X."/>
            <person name="Wang H.F."/>
        </authorList>
    </citation>
    <scope>NUCLEOTIDE SEQUENCE</scope>
    <source>
        <strain evidence="13">B267</strain>
    </source>
</reference>
<evidence type="ECO:0000256" key="9">
    <source>
        <dbReference type="ARBA" id="ARBA00022980"/>
    </source>
</evidence>
<keyword evidence="6 13" id="KW-0934">Plastid</keyword>
<dbReference type="GeneID" id="42264869"/>
<dbReference type="GO" id="GO:0019843">
    <property type="term" value="F:rRNA binding"/>
    <property type="evidence" value="ECO:0007669"/>
    <property type="project" value="UniProtKB-UniRule"/>
</dbReference>
<evidence type="ECO:0000256" key="5">
    <source>
        <dbReference type="ARBA" id="ARBA00022528"/>
    </source>
</evidence>
<proteinExistence type="inferred from homology"/>
<evidence type="ECO:0000256" key="2">
    <source>
        <dbReference type="ARBA" id="ARBA00004229"/>
    </source>
</evidence>
<dbReference type="GO" id="GO:0005840">
    <property type="term" value="C:ribosome"/>
    <property type="evidence" value="ECO:0007669"/>
    <property type="project" value="UniProtKB-KW"/>
</dbReference>
<comment type="function">
    <text evidence="1 11">Binds to 23S rRNA.</text>
</comment>
<dbReference type="InterPro" id="IPR012678">
    <property type="entry name" value="Ribosomal_uL23/eL15/eS24_sf"/>
</dbReference>
<dbReference type="GO" id="GO:0003735">
    <property type="term" value="F:structural constituent of ribosome"/>
    <property type="evidence" value="ECO:0007669"/>
    <property type="project" value="InterPro"/>
</dbReference>
<evidence type="ECO:0000256" key="8">
    <source>
        <dbReference type="ARBA" id="ARBA00022884"/>
    </source>
</evidence>
<evidence type="ECO:0000256" key="12">
    <source>
        <dbReference type="RuleBase" id="RU003934"/>
    </source>
</evidence>
<dbReference type="FunFam" id="3.30.70.330:FF:000002">
    <property type="entry name" value="50S ribosomal protein L23, chloroplastic"/>
    <property type="match status" value="1"/>
</dbReference>
<evidence type="ECO:0000256" key="3">
    <source>
        <dbReference type="ARBA" id="ARBA00006700"/>
    </source>
</evidence>
<keyword evidence="10 11" id="KW-0687">Ribonucleoprotein</keyword>
<dbReference type="Gene3D" id="3.30.70.330">
    <property type="match status" value="1"/>
</dbReference>